<reference evidence="5" key="1">
    <citation type="submission" date="2016-10" db="EMBL/GenBank/DDBJ databases">
        <authorList>
            <person name="Varghese N."/>
            <person name="Submissions S."/>
        </authorList>
    </citation>
    <scope>NUCLEOTIDE SEQUENCE [LARGE SCALE GENOMIC DNA]</scope>
    <source>
        <strain evidence="5">ATCC 35263</strain>
    </source>
</reference>
<dbReference type="AlphaFoldDB" id="A0A1H6FRK5"/>
<evidence type="ECO:0000256" key="1">
    <source>
        <dbReference type="ARBA" id="ARBA00006754"/>
    </source>
</evidence>
<evidence type="ECO:0000259" key="2">
    <source>
        <dbReference type="Pfam" id="PF13556"/>
    </source>
</evidence>
<dbReference type="Pfam" id="PF17853">
    <property type="entry name" value="GGDEF_2"/>
    <property type="match status" value="1"/>
</dbReference>
<dbReference type="Gene3D" id="1.10.10.2840">
    <property type="entry name" value="PucR C-terminal helix-turn-helix domain"/>
    <property type="match status" value="1"/>
</dbReference>
<dbReference type="Pfam" id="PF13556">
    <property type="entry name" value="HTH_30"/>
    <property type="match status" value="1"/>
</dbReference>
<dbReference type="RefSeq" id="WP_093117114.1">
    <property type="nucleotide sequence ID" value="NZ_FNWJ01000001.1"/>
</dbReference>
<dbReference type="InterPro" id="IPR041522">
    <property type="entry name" value="CdaR_GGDEF"/>
</dbReference>
<dbReference type="PANTHER" id="PTHR33744:SF1">
    <property type="entry name" value="DNA-BINDING TRANSCRIPTIONAL ACTIVATOR ADER"/>
    <property type="match status" value="1"/>
</dbReference>
<evidence type="ECO:0000313" key="4">
    <source>
        <dbReference type="EMBL" id="SEH12788.1"/>
    </source>
</evidence>
<evidence type="ECO:0000259" key="3">
    <source>
        <dbReference type="Pfam" id="PF17853"/>
    </source>
</evidence>
<dbReference type="InterPro" id="IPR042070">
    <property type="entry name" value="PucR_C-HTH_sf"/>
</dbReference>
<dbReference type="InterPro" id="IPR025736">
    <property type="entry name" value="PucR_C-HTH_dom"/>
</dbReference>
<gene>
    <name evidence="4" type="ORF">SAMN02745716_1204</name>
</gene>
<accession>A0A1H6FRK5</accession>
<dbReference type="STRING" id="29539.SAMN02745716_1204"/>
<sequence length="371" mass="39808">MSGPGRLATPRGAHLEMVGAVLAGEGLRGLARIASRYVGAPVALIVPRLGTAEASWQRFERYVAARLRGAEVERPPEVTAEVPISSGGQEVGYVLLLGEGSDEAAEYLHMAAIAALTEVAVADAREETAQSLRGAFLERVLRGEEQDAQAILRAAKRLGCDLSKGYVALCADPGGPVAGRVIAALRSERADSIAQAIDGRVYALLAGERGPVERLASRLPGGAVAGVSSVYRDAADARRALEEAELVLEVKAAGGEATPEAINDGAYRLLFRALVSHPEEVRDLYERTVAPLVRYDEQYGTQLVATLSSYLEHNCNMQATASAIHTHRHTVAYRLDRVRELTGLDPLVTEHRERLSLGLKAYRVIAPRLPR</sequence>
<dbReference type="EMBL" id="FNWJ01000001">
    <property type="protein sequence ID" value="SEH12788.1"/>
    <property type="molecule type" value="Genomic_DNA"/>
</dbReference>
<organism evidence="4 5">
    <name type="scientific">Thermoleophilum album</name>
    <dbReference type="NCBI Taxonomy" id="29539"/>
    <lineage>
        <taxon>Bacteria</taxon>
        <taxon>Bacillati</taxon>
        <taxon>Actinomycetota</taxon>
        <taxon>Thermoleophilia</taxon>
        <taxon>Thermoleophilales</taxon>
        <taxon>Thermoleophilaceae</taxon>
        <taxon>Thermoleophilum</taxon>
    </lineage>
</organism>
<name>A0A1H6FRK5_THEAL</name>
<dbReference type="OrthoDB" id="8450798at2"/>
<dbReference type="Proteomes" id="UP000222056">
    <property type="component" value="Unassembled WGS sequence"/>
</dbReference>
<feature type="domain" description="PucR C-terminal helix-turn-helix" evidence="2">
    <location>
        <begin position="303"/>
        <end position="361"/>
    </location>
</feature>
<dbReference type="PANTHER" id="PTHR33744">
    <property type="entry name" value="CARBOHYDRATE DIACID REGULATOR"/>
    <property type="match status" value="1"/>
</dbReference>
<protein>
    <submittedName>
        <fullName evidence="4">Purine catabolism regulatory protein</fullName>
    </submittedName>
</protein>
<proteinExistence type="inferred from homology"/>
<keyword evidence="5" id="KW-1185">Reference proteome</keyword>
<comment type="similarity">
    <text evidence="1">Belongs to the CdaR family.</text>
</comment>
<dbReference type="InterPro" id="IPR051448">
    <property type="entry name" value="CdaR-like_regulators"/>
</dbReference>
<feature type="domain" description="CdaR GGDEF-like" evidence="3">
    <location>
        <begin position="143"/>
        <end position="250"/>
    </location>
</feature>
<evidence type="ECO:0000313" key="5">
    <source>
        <dbReference type="Proteomes" id="UP000222056"/>
    </source>
</evidence>